<organism evidence="6 7">
    <name type="scientific">Blastochloris tepida</name>
    <dbReference type="NCBI Taxonomy" id="2233851"/>
    <lineage>
        <taxon>Bacteria</taxon>
        <taxon>Pseudomonadati</taxon>
        <taxon>Pseudomonadota</taxon>
        <taxon>Alphaproteobacteria</taxon>
        <taxon>Hyphomicrobiales</taxon>
        <taxon>Blastochloridaceae</taxon>
        <taxon>Blastochloris</taxon>
    </lineage>
</organism>
<comment type="subcellular location">
    <subcellularLocation>
        <location evidence="4">Cytoplasm</location>
    </subcellularLocation>
</comment>
<keyword evidence="1 4" id="KW-0963">Cytoplasm</keyword>
<comment type="function">
    <text evidence="4">Functions in the N-end rule pathway of protein degradation where it conjugates Leu, Phe and, less efficiently, Met from aminoacyl-tRNAs to the N-termini of proteins containing an N-terminal arginine or lysine.</text>
</comment>
<comment type="catalytic activity">
    <reaction evidence="4">
        <text>L-phenylalanyl-tRNA(Phe) + an N-terminal L-alpha-aminoacyl-[protein] = an N-terminal L-phenylalanyl-L-alpha-aminoacyl-[protein] + tRNA(Phe)</text>
        <dbReference type="Rhea" id="RHEA:43632"/>
        <dbReference type="Rhea" id="RHEA-COMP:9668"/>
        <dbReference type="Rhea" id="RHEA-COMP:9699"/>
        <dbReference type="Rhea" id="RHEA-COMP:10636"/>
        <dbReference type="Rhea" id="RHEA-COMP:10637"/>
        <dbReference type="ChEBI" id="CHEBI:78442"/>
        <dbReference type="ChEBI" id="CHEBI:78531"/>
        <dbReference type="ChEBI" id="CHEBI:78597"/>
        <dbReference type="ChEBI" id="CHEBI:83561"/>
        <dbReference type="EC" id="2.3.2.6"/>
    </reaction>
</comment>
<dbReference type="GO" id="GO:0005737">
    <property type="term" value="C:cytoplasm"/>
    <property type="evidence" value="ECO:0007669"/>
    <property type="project" value="UniProtKB-SubCell"/>
</dbReference>
<dbReference type="NCBIfam" id="TIGR00667">
    <property type="entry name" value="aat"/>
    <property type="match status" value="1"/>
</dbReference>
<dbReference type="InterPro" id="IPR042203">
    <property type="entry name" value="Leu/Phe-tRNA_Trfase_C"/>
</dbReference>
<keyword evidence="5" id="KW-1133">Transmembrane helix</keyword>
<dbReference type="InterPro" id="IPR004616">
    <property type="entry name" value="Leu/Phe-tRNA_Trfase"/>
</dbReference>
<evidence type="ECO:0000313" key="6">
    <source>
        <dbReference type="EMBL" id="BBF92874.1"/>
    </source>
</evidence>
<dbReference type="Proteomes" id="UP000266934">
    <property type="component" value="Chromosome"/>
</dbReference>
<dbReference type="AlphaFoldDB" id="A0A348FZZ1"/>
<dbReference type="InterPro" id="IPR016181">
    <property type="entry name" value="Acyl_CoA_acyltransferase"/>
</dbReference>
<reference evidence="6 7" key="1">
    <citation type="submission" date="2018-08" db="EMBL/GenBank/DDBJ databases">
        <title>Complete genome sequencing of Blastochloris tepida GI.</title>
        <authorList>
            <person name="Tsukatani Y."/>
            <person name="Mori H."/>
        </authorList>
    </citation>
    <scope>NUCLEOTIDE SEQUENCE [LARGE SCALE GENOMIC DNA]</scope>
    <source>
        <strain evidence="6 7">GI</strain>
    </source>
</reference>
<evidence type="ECO:0000313" key="7">
    <source>
        <dbReference type="Proteomes" id="UP000266934"/>
    </source>
</evidence>
<comment type="catalytic activity">
    <reaction evidence="4">
        <text>N-terminal L-lysyl-[protein] + L-leucyl-tRNA(Leu) = N-terminal L-leucyl-L-lysyl-[protein] + tRNA(Leu) + H(+)</text>
        <dbReference type="Rhea" id="RHEA:12340"/>
        <dbReference type="Rhea" id="RHEA-COMP:9613"/>
        <dbReference type="Rhea" id="RHEA-COMP:9622"/>
        <dbReference type="Rhea" id="RHEA-COMP:12670"/>
        <dbReference type="Rhea" id="RHEA-COMP:12671"/>
        <dbReference type="ChEBI" id="CHEBI:15378"/>
        <dbReference type="ChEBI" id="CHEBI:65249"/>
        <dbReference type="ChEBI" id="CHEBI:78442"/>
        <dbReference type="ChEBI" id="CHEBI:78494"/>
        <dbReference type="ChEBI" id="CHEBI:133043"/>
        <dbReference type="EC" id="2.3.2.6"/>
    </reaction>
</comment>
<keyword evidence="7" id="KW-1185">Reference proteome</keyword>
<dbReference type="RefSeq" id="WP_126399067.1">
    <property type="nucleotide sequence ID" value="NZ_AP018907.1"/>
</dbReference>
<sequence length="231" mass="25735">MTRGFTGQVDITPEVLLKAYACGIFPMAESAEDPGLYWIEPERRGIIPLDGLHVSRRLARTIRSDRFEVRVDHDFEGVLDGCSEPAPGRMRTWINARIRRLYRDLFDLGHCHSVEAYRDGLLVGGLYGVAIGRAFFGESMFHVETDASKVALVHLVALLLVGGFTLLDTQFSTRHLESFGCIEVSRHQYHRLLEQALAGRADFRSAARRPMPGAAALAIVQSANERRSDPG</sequence>
<dbReference type="KEGG" id="blag:BLTE_15590"/>
<evidence type="ECO:0000256" key="1">
    <source>
        <dbReference type="ARBA" id="ARBA00022490"/>
    </source>
</evidence>
<dbReference type="EC" id="2.3.2.6" evidence="4"/>
<dbReference type="Gene3D" id="3.40.630.70">
    <property type="entry name" value="Leucyl/phenylalanyl-tRNA-protein transferase, C-terminal domain"/>
    <property type="match status" value="1"/>
</dbReference>
<dbReference type="SUPFAM" id="SSF55729">
    <property type="entry name" value="Acyl-CoA N-acyltransferases (Nat)"/>
    <property type="match status" value="1"/>
</dbReference>
<protein>
    <recommendedName>
        <fullName evidence="4">Leucyl/phenylalanyl-tRNA--protein transferase</fullName>
        <ecNumber evidence="4">2.3.2.6</ecNumber>
    </recommendedName>
    <alternativeName>
        <fullName evidence="4">L/F-transferase</fullName>
    </alternativeName>
    <alternativeName>
        <fullName evidence="4">Leucyltransferase</fullName>
    </alternativeName>
    <alternativeName>
        <fullName evidence="4">Phenyalanyltransferase</fullName>
    </alternativeName>
</protein>
<keyword evidence="5" id="KW-0812">Transmembrane</keyword>
<dbReference type="HAMAP" id="MF_00688">
    <property type="entry name" value="Leu_Phe_trans"/>
    <property type="match status" value="1"/>
</dbReference>
<evidence type="ECO:0000256" key="2">
    <source>
        <dbReference type="ARBA" id="ARBA00022679"/>
    </source>
</evidence>
<gene>
    <name evidence="4 6" type="primary">aat</name>
    <name evidence="6" type="ORF">BLTE_15590</name>
</gene>
<dbReference type="Pfam" id="PF03588">
    <property type="entry name" value="Leu_Phe_trans"/>
    <property type="match status" value="1"/>
</dbReference>
<keyword evidence="2 4" id="KW-0808">Transferase</keyword>
<dbReference type="PANTHER" id="PTHR30098">
    <property type="entry name" value="LEUCYL/PHENYLALANYL-TRNA--PROTEIN TRANSFERASE"/>
    <property type="match status" value="1"/>
</dbReference>
<dbReference type="EMBL" id="AP018907">
    <property type="protein sequence ID" value="BBF92874.1"/>
    <property type="molecule type" value="Genomic_DNA"/>
</dbReference>
<dbReference type="GO" id="GO:0008914">
    <property type="term" value="F:leucyl-tRNA--protein transferase activity"/>
    <property type="evidence" value="ECO:0007669"/>
    <property type="project" value="UniProtKB-UniRule"/>
</dbReference>
<evidence type="ECO:0000256" key="4">
    <source>
        <dbReference type="HAMAP-Rule" id="MF_00688"/>
    </source>
</evidence>
<accession>A0A348FZZ1</accession>
<dbReference type="GO" id="GO:0030163">
    <property type="term" value="P:protein catabolic process"/>
    <property type="evidence" value="ECO:0007669"/>
    <property type="project" value="UniProtKB-UniRule"/>
</dbReference>
<comment type="catalytic activity">
    <reaction evidence="4">
        <text>N-terminal L-arginyl-[protein] + L-leucyl-tRNA(Leu) = N-terminal L-leucyl-L-arginyl-[protein] + tRNA(Leu) + H(+)</text>
        <dbReference type="Rhea" id="RHEA:50416"/>
        <dbReference type="Rhea" id="RHEA-COMP:9613"/>
        <dbReference type="Rhea" id="RHEA-COMP:9622"/>
        <dbReference type="Rhea" id="RHEA-COMP:12672"/>
        <dbReference type="Rhea" id="RHEA-COMP:12673"/>
        <dbReference type="ChEBI" id="CHEBI:15378"/>
        <dbReference type="ChEBI" id="CHEBI:64719"/>
        <dbReference type="ChEBI" id="CHEBI:78442"/>
        <dbReference type="ChEBI" id="CHEBI:78494"/>
        <dbReference type="ChEBI" id="CHEBI:133044"/>
        <dbReference type="EC" id="2.3.2.6"/>
    </reaction>
</comment>
<keyword evidence="3 4" id="KW-0012">Acyltransferase</keyword>
<evidence type="ECO:0000256" key="5">
    <source>
        <dbReference type="SAM" id="Phobius"/>
    </source>
</evidence>
<feature type="transmembrane region" description="Helical" evidence="5">
    <location>
        <begin position="150"/>
        <end position="167"/>
    </location>
</feature>
<comment type="similarity">
    <text evidence="4">Belongs to the L/F-transferase family.</text>
</comment>
<name>A0A348FZZ1_9HYPH</name>
<dbReference type="OrthoDB" id="9790282at2"/>
<evidence type="ECO:0000256" key="3">
    <source>
        <dbReference type="ARBA" id="ARBA00023315"/>
    </source>
</evidence>
<dbReference type="PANTHER" id="PTHR30098:SF2">
    <property type="entry name" value="LEUCYL_PHENYLALANYL-TRNA--PROTEIN TRANSFERASE"/>
    <property type="match status" value="1"/>
</dbReference>
<proteinExistence type="inferred from homology"/>
<keyword evidence="5" id="KW-0472">Membrane</keyword>